<accession>A0A846U1H3</accession>
<dbReference type="RefSeq" id="WP_168104834.1">
    <property type="nucleotide sequence ID" value="NZ_CP051215.1"/>
</dbReference>
<reference evidence="1 2" key="1">
    <citation type="submission" date="2020-04" db="EMBL/GenBank/DDBJ databases">
        <title>Complete genome sequence of Spiroplasma platyhelix ATCC 51748, an insect isolate.</title>
        <authorList>
            <person name="Green E.A."/>
            <person name="Klassen J.L."/>
        </authorList>
    </citation>
    <scope>NUCLEOTIDE SEQUENCE [LARGE SCALE GENOMIC DNA]</scope>
    <source>
        <strain evidence="1 2">PALS-1</strain>
    </source>
</reference>
<name>A0A846U1H3_9MOLU</name>
<sequence length="323" mass="38626">MNINKTADECIVENASVLLKCFVDPSLSLTQKQALTKWLTCFFDFQDAVNNNQKQVNALEEKLNFSFVPLYYKNALQEFKTANFFYKKDFSLQQLQTFFLDYSTKQTIKTINTFSKKIIDTIKFYNIELETNFIKNFQTLIYAVHYHLGYLFKSKLKETVTTFTKICKTKVLCKKSNKETLLINLILKENEKFFNKIKQIQLINFIYKLDDIFQESFDFKDVDKKISSLIFIQPKKIKISMYKMLKDNNIDFYHEIWKNNHVDEKTSKLIMHLFAYETYFVQGYNNQQIYEDLVLKNIIDEEKYWIVLHKYKLINKIGKKIAV</sequence>
<dbReference type="AlphaFoldDB" id="A0A846U1H3"/>
<proteinExistence type="predicted"/>
<gene>
    <name evidence="1" type="ORF">HER12_01125</name>
</gene>
<keyword evidence="2" id="KW-1185">Reference proteome</keyword>
<evidence type="ECO:0000313" key="2">
    <source>
        <dbReference type="Proteomes" id="UP000584587"/>
    </source>
</evidence>
<protein>
    <submittedName>
        <fullName evidence="1">Uncharacterized protein</fullName>
    </submittedName>
</protein>
<dbReference type="Proteomes" id="UP000584587">
    <property type="component" value="Unassembled WGS sequence"/>
</dbReference>
<organism evidence="1 2">
    <name type="scientific">Spiroplasma platyhelix PALS-1</name>
    <dbReference type="NCBI Taxonomy" id="1276218"/>
    <lineage>
        <taxon>Bacteria</taxon>
        <taxon>Bacillati</taxon>
        <taxon>Mycoplasmatota</taxon>
        <taxon>Mollicutes</taxon>
        <taxon>Entomoplasmatales</taxon>
        <taxon>Spiroplasmataceae</taxon>
        <taxon>Spiroplasma</taxon>
    </lineage>
</organism>
<evidence type="ECO:0000313" key="1">
    <source>
        <dbReference type="EMBL" id="NKE38359.1"/>
    </source>
</evidence>
<dbReference type="EMBL" id="JAAVVK010000001">
    <property type="protein sequence ID" value="NKE38359.1"/>
    <property type="molecule type" value="Genomic_DNA"/>
</dbReference>
<comment type="caution">
    <text evidence="1">The sequence shown here is derived from an EMBL/GenBank/DDBJ whole genome shotgun (WGS) entry which is preliminary data.</text>
</comment>